<name>A0A2P2N9X0_RHIMU</name>
<dbReference type="AlphaFoldDB" id="A0A2P2N9X0"/>
<accession>A0A2P2N9X0</accession>
<reference evidence="1" key="1">
    <citation type="submission" date="2018-02" db="EMBL/GenBank/DDBJ databases">
        <title>Rhizophora mucronata_Transcriptome.</title>
        <authorList>
            <person name="Meera S.P."/>
            <person name="Sreeshan A."/>
            <person name="Augustine A."/>
        </authorList>
    </citation>
    <scope>NUCLEOTIDE SEQUENCE</scope>
    <source>
        <tissue evidence="1">Leaf</tissue>
    </source>
</reference>
<evidence type="ECO:0000313" key="1">
    <source>
        <dbReference type="EMBL" id="MBX39190.1"/>
    </source>
</evidence>
<sequence>MQVINPYNLVHIYISLATIILSLRNRKTSSTEHTTSNTLSGMTQFAKPTPQLSMTLGLGGSHVLPPYCQSCQQHKSLTSWDLLLTHIFLWIPE</sequence>
<organism evidence="1">
    <name type="scientific">Rhizophora mucronata</name>
    <name type="common">Asiatic mangrove</name>
    <dbReference type="NCBI Taxonomy" id="61149"/>
    <lineage>
        <taxon>Eukaryota</taxon>
        <taxon>Viridiplantae</taxon>
        <taxon>Streptophyta</taxon>
        <taxon>Embryophyta</taxon>
        <taxon>Tracheophyta</taxon>
        <taxon>Spermatophyta</taxon>
        <taxon>Magnoliopsida</taxon>
        <taxon>eudicotyledons</taxon>
        <taxon>Gunneridae</taxon>
        <taxon>Pentapetalae</taxon>
        <taxon>rosids</taxon>
        <taxon>fabids</taxon>
        <taxon>Malpighiales</taxon>
        <taxon>Rhizophoraceae</taxon>
        <taxon>Rhizophora</taxon>
    </lineage>
</organism>
<dbReference type="EMBL" id="GGEC01058706">
    <property type="protein sequence ID" value="MBX39190.1"/>
    <property type="molecule type" value="Transcribed_RNA"/>
</dbReference>
<proteinExistence type="predicted"/>
<protein>
    <submittedName>
        <fullName evidence="1">Uncharacterized protein</fullName>
    </submittedName>
</protein>